<evidence type="ECO:0000313" key="2">
    <source>
        <dbReference type="Proteomes" id="UP000199032"/>
    </source>
</evidence>
<accession>A0A0S4L6B9</accession>
<sequence>MIPTDIIVASEIRAIVSPKDALEEVRNSCSHIIYKLEELDGGIREASMDCAVDCVSAHKPACECASVLA</sequence>
<keyword evidence="2" id="KW-1185">Reference proteome</keyword>
<dbReference type="Proteomes" id="UP000199032">
    <property type="component" value="Unassembled WGS sequence"/>
</dbReference>
<organism evidence="1 2">
    <name type="scientific">Candidatus Nitrospira nitrosa</name>
    <dbReference type="NCBI Taxonomy" id="1742972"/>
    <lineage>
        <taxon>Bacteria</taxon>
        <taxon>Pseudomonadati</taxon>
        <taxon>Nitrospirota</taxon>
        <taxon>Nitrospiria</taxon>
        <taxon>Nitrospirales</taxon>
        <taxon>Nitrospiraceae</taxon>
        <taxon>Nitrospira</taxon>
    </lineage>
</organism>
<gene>
    <name evidence="1" type="ORF">COMA1_11103</name>
</gene>
<protein>
    <submittedName>
        <fullName evidence="1">Uncharacterized protein</fullName>
    </submittedName>
</protein>
<dbReference type="AlphaFoldDB" id="A0A0S4L6B9"/>
<evidence type="ECO:0000313" key="1">
    <source>
        <dbReference type="EMBL" id="CUS33340.1"/>
    </source>
</evidence>
<proteinExistence type="predicted"/>
<name>A0A0S4L6B9_9BACT</name>
<dbReference type="EMBL" id="CZQA01000001">
    <property type="protein sequence ID" value="CUS33340.1"/>
    <property type="molecule type" value="Genomic_DNA"/>
</dbReference>
<reference evidence="1 2" key="1">
    <citation type="submission" date="2015-10" db="EMBL/GenBank/DDBJ databases">
        <authorList>
            <person name="Gilbert D.G."/>
        </authorList>
    </citation>
    <scope>NUCLEOTIDE SEQUENCE [LARGE SCALE GENOMIC DNA]</scope>
    <source>
        <strain evidence="1">COMA1</strain>
    </source>
</reference>